<comment type="caution">
    <text evidence="1">The sequence shown here is derived from an EMBL/GenBank/DDBJ whole genome shotgun (WGS) entry which is preliminary data.</text>
</comment>
<protein>
    <submittedName>
        <fullName evidence="1">Uncharacterized protein</fullName>
    </submittedName>
</protein>
<proteinExistence type="predicted"/>
<gene>
    <name evidence="1" type="ORF">OGATHE_002413</name>
</gene>
<dbReference type="EMBL" id="JAEUBD010000983">
    <property type="protein sequence ID" value="KAH3669601.1"/>
    <property type="molecule type" value="Genomic_DNA"/>
</dbReference>
<name>A0A9P8T878_9ASCO</name>
<dbReference type="AlphaFoldDB" id="A0A9P8T878"/>
<evidence type="ECO:0000313" key="2">
    <source>
        <dbReference type="Proteomes" id="UP000788993"/>
    </source>
</evidence>
<accession>A0A9P8T878</accession>
<reference evidence="1" key="2">
    <citation type="submission" date="2021-01" db="EMBL/GenBank/DDBJ databases">
        <authorList>
            <person name="Schikora-Tamarit M.A."/>
        </authorList>
    </citation>
    <scope>NUCLEOTIDE SEQUENCE</scope>
    <source>
        <strain evidence="1">NCAIM Y.01608</strain>
    </source>
</reference>
<organism evidence="1 2">
    <name type="scientific">Ogataea polymorpha</name>
    <dbReference type="NCBI Taxonomy" id="460523"/>
    <lineage>
        <taxon>Eukaryota</taxon>
        <taxon>Fungi</taxon>
        <taxon>Dikarya</taxon>
        <taxon>Ascomycota</taxon>
        <taxon>Saccharomycotina</taxon>
        <taxon>Pichiomycetes</taxon>
        <taxon>Pichiales</taxon>
        <taxon>Pichiaceae</taxon>
        <taxon>Ogataea</taxon>
    </lineage>
</organism>
<sequence length="110" mass="12041">MPTDGGRVSAMALNHARIGSVLENKVIPALTAIYARLTAAVTDTMTDKLMMKTGRKPIPAAIARMVNPVVNKKPMNEVYTAISRMNIRTGGMMLSTKMVTEMLTKYELDL</sequence>
<keyword evidence="2" id="KW-1185">Reference proteome</keyword>
<reference evidence="1" key="1">
    <citation type="journal article" date="2021" name="Open Biol.">
        <title>Shared evolutionary footprints suggest mitochondrial oxidative damage underlies multiple complex I losses in fungi.</title>
        <authorList>
            <person name="Schikora-Tamarit M.A."/>
            <person name="Marcet-Houben M."/>
            <person name="Nosek J."/>
            <person name="Gabaldon T."/>
        </authorList>
    </citation>
    <scope>NUCLEOTIDE SEQUENCE</scope>
    <source>
        <strain evidence="1">NCAIM Y.01608</strain>
    </source>
</reference>
<evidence type="ECO:0000313" key="1">
    <source>
        <dbReference type="EMBL" id="KAH3669601.1"/>
    </source>
</evidence>
<dbReference type="Proteomes" id="UP000788993">
    <property type="component" value="Unassembled WGS sequence"/>
</dbReference>